<dbReference type="Gene3D" id="3.30.559.10">
    <property type="entry name" value="Chloramphenicol acetyltransferase-like domain"/>
    <property type="match status" value="6"/>
</dbReference>
<dbReference type="Pfam" id="PF13193">
    <property type="entry name" value="AMP-binding_C"/>
    <property type="match status" value="5"/>
</dbReference>
<dbReference type="Gene3D" id="3.40.50.980">
    <property type="match status" value="8"/>
</dbReference>
<gene>
    <name evidence="6" type="ORF">FHI69_12605</name>
</gene>
<keyword evidence="4" id="KW-0597">Phosphoprotein</keyword>
<dbReference type="FunFam" id="3.40.50.980:FF:000002">
    <property type="entry name" value="Enterobactin synthetase component F"/>
    <property type="match status" value="1"/>
</dbReference>
<dbReference type="NCBIfam" id="NF003417">
    <property type="entry name" value="PRK04813.1"/>
    <property type="match status" value="5"/>
</dbReference>
<evidence type="ECO:0000256" key="1">
    <source>
        <dbReference type="ARBA" id="ARBA00001957"/>
    </source>
</evidence>
<dbReference type="FunFam" id="2.30.38.10:FF:000001">
    <property type="entry name" value="Non-ribosomal peptide synthetase PvdI"/>
    <property type="match status" value="4"/>
</dbReference>
<dbReference type="Pfam" id="PF00668">
    <property type="entry name" value="Condensation"/>
    <property type="match status" value="6"/>
</dbReference>
<evidence type="ECO:0000256" key="3">
    <source>
        <dbReference type="ARBA" id="ARBA00022450"/>
    </source>
</evidence>
<dbReference type="InterPro" id="IPR006162">
    <property type="entry name" value="Ppantetheine_attach_site"/>
</dbReference>
<evidence type="ECO:0000256" key="2">
    <source>
        <dbReference type="ARBA" id="ARBA00006432"/>
    </source>
</evidence>
<dbReference type="FunFam" id="3.40.50.980:FF:000001">
    <property type="entry name" value="Non-ribosomal peptide synthetase"/>
    <property type="match status" value="5"/>
</dbReference>
<dbReference type="Gene3D" id="2.30.38.10">
    <property type="entry name" value="Luciferase, Domain 3"/>
    <property type="match status" value="4"/>
</dbReference>
<feature type="domain" description="Carrier" evidence="5">
    <location>
        <begin position="5777"/>
        <end position="5852"/>
    </location>
</feature>
<accession>A0A5C4NPM7</accession>
<dbReference type="InterPro" id="IPR025110">
    <property type="entry name" value="AMP-bd_C"/>
</dbReference>
<dbReference type="GO" id="GO:0003824">
    <property type="term" value="F:catalytic activity"/>
    <property type="evidence" value="ECO:0007669"/>
    <property type="project" value="InterPro"/>
</dbReference>
<dbReference type="Pfam" id="PF00550">
    <property type="entry name" value="PP-binding"/>
    <property type="match status" value="5"/>
</dbReference>
<dbReference type="InterPro" id="IPR042099">
    <property type="entry name" value="ANL_N_sf"/>
</dbReference>
<dbReference type="SMART" id="SM00823">
    <property type="entry name" value="PKS_PP"/>
    <property type="match status" value="5"/>
</dbReference>
<reference evidence="6 7" key="1">
    <citation type="submission" date="2019-06" db="EMBL/GenBank/DDBJ databases">
        <title>Genome sequence of Janthinobacterium lividum UCD_MED1.</title>
        <authorList>
            <person name="De Leon M.E."/>
            <person name="Jospin G."/>
        </authorList>
    </citation>
    <scope>NUCLEOTIDE SEQUENCE [LARGE SCALE GENOMIC DNA]</scope>
    <source>
        <strain evidence="6 7">UCD_MED1</strain>
    </source>
</reference>
<feature type="domain" description="Carrier" evidence="5">
    <location>
        <begin position="2512"/>
        <end position="2586"/>
    </location>
</feature>
<dbReference type="InterPro" id="IPR000873">
    <property type="entry name" value="AMP-dep_synth/lig_dom"/>
</dbReference>
<dbReference type="PROSITE" id="PS00012">
    <property type="entry name" value="PHOSPHOPANTETHEINE"/>
    <property type="match status" value="4"/>
</dbReference>
<dbReference type="Gene3D" id="3.30.300.30">
    <property type="match status" value="5"/>
</dbReference>
<dbReference type="SUPFAM" id="SSF56801">
    <property type="entry name" value="Acetyl-CoA synthetase-like"/>
    <property type="match status" value="5"/>
</dbReference>
<dbReference type="InterPro" id="IPR001242">
    <property type="entry name" value="Condensation_dom"/>
</dbReference>
<dbReference type="PROSITE" id="PS50075">
    <property type="entry name" value="CARRIER"/>
    <property type="match status" value="5"/>
</dbReference>
<dbReference type="Gene3D" id="3.30.559.30">
    <property type="entry name" value="Nonribosomal peptide synthetase, condensation domain"/>
    <property type="match status" value="6"/>
</dbReference>
<dbReference type="InterPro" id="IPR009081">
    <property type="entry name" value="PP-bd_ACP"/>
</dbReference>
<feature type="domain" description="Carrier" evidence="5">
    <location>
        <begin position="4688"/>
        <end position="4762"/>
    </location>
</feature>
<dbReference type="PROSITE" id="PS00455">
    <property type="entry name" value="AMP_BINDING"/>
    <property type="match status" value="4"/>
</dbReference>
<proteinExistence type="inferred from homology"/>
<evidence type="ECO:0000313" key="6">
    <source>
        <dbReference type="EMBL" id="TNC76423.1"/>
    </source>
</evidence>
<dbReference type="FunFam" id="3.40.50.12780:FF:000012">
    <property type="entry name" value="Non-ribosomal peptide synthetase"/>
    <property type="match status" value="4"/>
</dbReference>
<evidence type="ECO:0000259" key="5">
    <source>
        <dbReference type="PROSITE" id="PS50075"/>
    </source>
</evidence>
<dbReference type="CDD" id="cd19531">
    <property type="entry name" value="LCL_NRPS-like"/>
    <property type="match status" value="2"/>
</dbReference>
<evidence type="ECO:0000313" key="7">
    <source>
        <dbReference type="Proteomes" id="UP000305681"/>
    </source>
</evidence>
<dbReference type="Gene3D" id="3.40.50.1820">
    <property type="entry name" value="alpha/beta hydrolase"/>
    <property type="match status" value="1"/>
</dbReference>
<keyword evidence="3" id="KW-0596">Phosphopantetheine</keyword>
<dbReference type="CDD" id="cd05930">
    <property type="entry name" value="A_NRPS"/>
    <property type="match status" value="3"/>
</dbReference>
<comment type="similarity">
    <text evidence="2">Belongs to the ATP-dependent AMP-binding enzyme family.</text>
</comment>
<dbReference type="SUPFAM" id="SSF47336">
    <property type="entry name" value="ACP-like"/>
    <property type="match status" value="5"/>
</dbReference>
<dbReference type="RefSeq" id="WP_139090816.1">
    <property type="nucleotide sequence ID" value="NZ_VDGE01000004.1"/>
</dbReference>
<organism evidence="6 7">
    <name type="scientific">Janthinobacterium lividum</name>
    <dbReference type="NCBI Taxonomy" id="29581"/>
    <lineage>
        <taxon>Bacteria</taxon>
        <taxon>Pseudomonadati</taxon>
        <taxon>Pseudomonadota</taxon>
        <taxon>Betaproteobacteria</taxon>
        <taxon>Burkholderiales</taxon>
        <taxon>Oxalobacteraceae</taxon>
        <taxon>Janthinobacterium</taxon>
    </lineage>
</organism>
<dbReference type="CDD" id="cd17643">
    <property type="entry name" value="A_NRPS_Cytc1-like"/>
    <property type="match status" value="1"/>
</dbReference>
<dbReference type="PANTHER" id="PTHR45527">
    <property type="entry name" value="NONRIBOSOMAL PEPTIDE SYNTHETASE"/>
    <property type="match status" value="1"/>
</dbReference>
<dbReference type="Gene3D" id="3.40.50.12780">
    <property type="entry name" value="N-terminal domain of ligase-like"/>
    <property type="match status" value="1"/>
</dbReference>
<dbReference type="InterPro" id="IPR023213">
    <property type="entry name" value="CAT-like_dom_sf"/>
</dbReference>
<feature type="domain" description="Carrier" evidence="5">
    <location>
        <begin position="980"/>
        <end position="1054"/>
    </location>
</feature>
<dbReference type="CDD" id="cd12117">
    <property type="entry name" value="A_NRPS_Srf_like"/>
    <property type="match status" value="1"/>
</dbReference>
<name>A0A5C4NPM7_9BURK</name>
<dbReference type="GO" id="GO:0031177">
    <property type="term" value="F:phosphopantetheine binding"/>
    <property type="evidence" value="ECO:0007669"/>
    <property type="project" value="InterPro"/>
</dbReference>
<dbReference type="GO" id="GO:0043041">
    <property type="term" value="P:amino acid activation for nonribosomal peptide biosynthetic process"/>
    <property type="evidence" value="ECO:0007669"/>
    <property type="project" value="TreeGrafter"/>
</dbReference>
<dbReference type="Proteomes" id="UP000305681">
    <property type="component" value="Unassembled WGS sequence"/>
</dbReference>
<protein>
    <submittedName>
        <fullName evidence="6">Amino acid adenylation domain-containing protein</fullName>
    </submittedName>
</protein>
<dbReference type="InterPro" id="IPR020806">
    <property type="entry name" value="PKS_PP-bd"/>
</dbReference>
<dbReference type="EMBL" id="VDGE01000004">
    <property type="protein sequence ID" value="TNC76423.1"/>
    <property type="molecule type" value="Genomic_DNA"/>
</dbReference>
<dbReference type="InterPro" id="IPR010071">
    <property type="entry name" value="AA_adenyl_dom"/>
</dbReference>
<dbReference type="Pfam" id="PF00501">
    <property type="entry name" value="AMP-binding"/>
    <property type="match status" value="5"/>
</dbReference>
<evidence type="ECO:0000256" key="4">
    <source>
        <dbReference type="ARBA" id="ARBA00022553"/>
    </source>
</evidence>
<dbReference type="NCBIfam" id="TIGR01733">
    <property type="entry name" value="AA-adenyl-dom"/>
    <property type="match status" value="5"/>
</dbReference>
<feature type="domain" description="Carrier" evidence="5">
    <location>
        <begin position="3596"/>
        <end position="3670"/>
    </location>
</feature>
<dbReference type="InterPro" id="IPR020845">
    <property type="entry name" value="AMP-binding_CS"/>
</dbReference>
<dbReference type="FunFam" id="3.30.300.30:FF:000010">
    <property type="entry name" value="Enterobactin synthetase component F"/>
    <property type="match status" value="5"/>
</dbReference>
<comment type="caution">
    <text evidence="6">The sequence shown here is derived from an EMBL/GenBank/DDBJ whole genome shotgun (WGS) entry which is preliminary data.</text>
</comment>
<dbReference type="Gene3D" id="1.10.1200.10">
    <property type="entry name" value="ACP-like"/>
    <property type="match status" value="4"/>
</dbReference>
<dbReference type="FunFam" id="1.10.1200.10:FF:000005">
    <property type="entry name" value="Nonribosomal peptide synthetase 1"/>
    <property type="match status" value="4"/>
</dbReference>
<dbReference type="SUPFAM" id="SSF52777">
    <property type="entry name" value="CoA-dependent acyltransferases"/>
    <property type="match status" value="12"/>
</dbReference>
<dbReference type="GO" id="GO:0005737">
    <property type="term" value="C:cytoplasm"/>
    <property type="evidence" value="ECO:0007669"/>
    <property type="project" value="TreeGrafter"/>
</dbReference>
<dbReference type="CDD" id="cd19544">
    <property type="entry name" value="E-C_NRPS"/>
    <property type="match status" value="4"/>
</dbReference>
<sequence length="5885" mass="632421">MSAPGLTPLWFPLSAAQSSRWFLYQLDPATQGTHNNGFAARVHGALDLELLTASLQTLAARHPMLRSRFRQSAGTPQQSIASTSTAPVQLLYRDVRGGDDADLVRQVQADCGIAFDLAAPPLMRAHWYAQGAQDGVLLLVFEHIACDGWSYWQLLDELGQLMQGQALPALPPEADYAAYVAQQRAWLDSSAAEAQRQYWEQNLGGELPVLQLRSDVTRARRGSGRRDSVGLSLPAQLAAELHALARRNASTLFTTMLAAYGLLLRTLTGQDDIVIGTPMPGRASKQFDQVVGDFVNPVAVRITHAPEQSVAQLLRSVRGATMRAMAQQDLPFADLVERLQPARESHAHPIFQTAFVFQKARHASNLLALWSGADAAAAEWGGVRLQAFPLLQSGGHAQFPLVLEVLELEQGIRCELKFDTDVLTRASVERWAGYLETLLAQMAADEQQAHAGLSPLSAAQRQQLLGSLAGGARDFSPARPIQQLFEAHAAANPGAIALAMDGRTLSYAQLNGQANRLAHHLIQMGVQPDDRIALCVERGMDMVAGMLGIMKAGAAFVPLDPDYPAERLAYMLADCGARALVSTTLASAALPPTVLPALMLDAQDGSAADGNPDPVQLGLDAQHLAYVIYTSGSTGQPKGVMNHHAGLWNLVQDQVALFGITPASRVLQFASCSFDACIWEISLTLSAGASLHLSTREALLPGAPLVEAVQRGALTHLFLPPAALAALPPDADLATVQSLIVGGDACPAALARHWSAGRRFFNAYGPTEATVCSTVYEYASDCPDQLPIGRPVANARIYILDGAMQPVPPGVAGEIYVGGAGVARGYLERPELNAERFLADPFIAGARLYRTGDLACWLADGNIAYLGRNDFQVKIRGFRIELGEVSARLQECEGVREALVVAREDVPGTKRLVAYLVPAPGAMLAPERVRAQLAQAVPAYMVPTAFVVLDALPLMPNGKLDRQALPAPDAGAAVAREYEAPQGALECAIAEVWQELLGLQRVGRHDHFFELGGHSLMVLEMLERLAAVGVACDVRTVFGASSLQALAAVIADAAAPLCTGVPANAIPAGCEEITPPMLPLLALSQADIDQVVAGVPGGAANVQDMYPLAPPQEGILFHHLLESEGDAYLLRAAFALDTRARLDAYLAALQQLVERHDMLRTSLRWEGLAQPLQVVQRHAQMETRSVELDADGDCEQQFLQLSDPRHVRLDLRTAPLMLAYAAQDPRSGACYLAILIHHLACDHITLDIMLAEVQAILRGEGGKLPPSLPYRDFVARARAVPAALHEAYFRRQLGDVTRPTMPLGLSNVQADGSQAAEARHLLGATLSERVRRAASGNRTTAAALFHVAWAQVLAQLSGSDDVVFGTVLSGRLQDVEVQGNPVGMFVNTLPLRVQLGRRSVRQVLDATWDSLSSLLEHEQASLALAQRCSGVAANTPLFTALLNYRHSAPSSIDGASVAAGEGMRFLAAEERTNYPFTLNVDDARDDFILTAQCVGGIAPLQLAQYTAAALAQLVEALESAPLQPLRHVEVAPAAMAGVPAAPRSPSPQVLSAHQNRMWFIDTFEAGSLYPASPVYHNIPLLLAWQRAPAPDVLQAALDAIVARHEVLRSRIGMSGETVVASLDAELSVTLEHIRCEAGDVQARAIEASQRPFDFFGGALLRAVLVDGTDGSSVLAICAHHAVADRRSMQLIGQELLELCAAREEGRAPQLPALALQYADYATWQRAFLAQHRDELLFYWRYQLRGQLQAMELPLNRPRPLVHTFTAARHAFALAPGLTARLKAVARRHGVSHAAVLLAAFNALLRRYAGHDELVVGTSIACRNAPGLEHMVGPLANLLVMRNACPAGATLASLLMEVERQLCDGLHNQEMQFDQLVLALKPEKDMSRTALFDVLFQFDDAAPQQLQAGGLAAAIIETNLGYGKNDLHLYLHDAGGQWAGKLVYNADFFDAWLMQQMMRHYQVLLQALADNDGAIIDSVPLLDADEERQQLATWNQSAAAWPREATIHQLIEEQVERTPDSTAVSCGATRLSYRELNRRANGLAHQLRAMGVGADAMVALCLGRSADLLVAMLAVLKAGGAYVPVDPGYPAERIAYVMDDCRAVCVIAGDDVSPALFPAGLPLLAVDAAQAGSDENLAPLASASSLAYVIYTSGSTGMPKGTMLEHRNVVRLLVNDRLQFNFGASDVWSLFHSCAFDFSVWEIYGALLHGGRVAIVPEEVRRDPAAVLTLLADEGVTVLNQTPTAFYNLIAEAKRQPGLALPALRYVIFGGEGLDPVNLQDFAARYPHVALVNMYGITETCVHVTFKRITAGDIVSNSNNIGTPIPTSSTLILGQQQQLLPVGVVGEIYVGGDGLGRGYLNREQLTAERFIAHPWQPGQRLYRSGDLGKLLENGEMAHLGRIDEQVQLRGFRIELGEIEVRLAACDGVQEAVVMVREDAPGDKRLVAYLIAEQGAEPSAAALRQQLSAVLTDYMVPSAYVALARFPLTANGKLDRKALPAPDQSALVARQYEAPQGDVECAIAAIWQELLGVGRVGRNDQFFELGGHSLTVITLIERLRQQGMALDVKHVFTAPTLSAMAQAIGRAGHGAAAATVPANAIPAGCLAITPVMLPLVALEQEHIDALCVNVPQGAANIADIYPLTALQDGILFHHLLGGEGDAYLLRSVLSFERRATMDAFLSALQEVIDRHDILRSSVHWEGLPQAVQVVQRDAQLAVHEIAVAPGTDALAQLRAQTDPRAMRMDLRAGPLLAAYVAHDTETGAWLMALQNHHLVCDHVTLELIIGEIRLILAGQGAALPAPLPYRNFVAEGLAQPASAHEAWFREQLGDIDEPTAPFGLLDVRGDGSDVAAAELALPADLAQAIRAAARAHGVTAAVLFHVAMAHMLGKCSGRDDVVFGTVLSGRLQGSSGADRVLGMFINTLPLRVSLAQRDVRQVVAETYVRLSQMLSHEQASLALAQRCSGVASPLPLFSALLNYRHGNAIDSADGSAGMGLSGITLLGSEERTNYPLTVSIDDLGDGFAIHALCAAGIDPLRVAQYVQQAVQGLVAALEADAPVVASALPLLPAAERAMLLDGFNAGVRPCPQDRLVHELFADRAAAQPLAVALRHDGQFVSYGELNRRANRLAHHLIGLGIAAGDRVAICIERGADMVAGLLGILKAGAAYVPLDPAYPAERLAFMLDDTACTVVLSHSALAPTLPLDGRVLLCVDRIDALLALQPDSDPAPRATADDLAYCMYTSGSAGRPKGVAIPHKSILGFMLGVDYVDYAAACVSLQYSSASWDALTLELWPVLAHGGCAVLYTGANPTPQEIGAAVQAHGVNLMWITSTFFNAMVDTDVALLRGVRQLMVGGEQVSAAHVRKLQRAYPEIRLVNGYGPSECTVFSSCYVVPAGLADDVEQLPIGRPIGDRRIYLLDRDGQPVPLGVAGELHVAGDSVAQGYLNLPELTAERFIADPFGPAGSRCYRSGDLARWRADGNLEFVGRVDHQVKLRGFRIELGEIEARLKLLDGVREAVVLVREDTPGNKRLVAYVLAQPQAVLLPAQLREPLAAQLPSYMVPAAFVLLDELPRTPNGKLDRKALPQPDQAALAMRDYEAPLDAAETAMAAIWQDLLGVARVGRQDQFFELGGHSLLVVALIERVRKEGMHLDVRSIFSAPTLCAMAAAATQQAAPAFVVPPQRIPTDCAAITPDMLPLVGLTQAEIDLVAASVPQGAANIADIYPLAPLQEGILFHHLLESGRDAYLLRSVFSFDSQQRLERYLEAMQVVIARHDILRSAVRWEGLPQPVQVVYRHAPLPVETLQLAAGGAALAELLERTDTRKLRLDLRRAPLLACHVAADPDSQRWFLVLLSHHMVCDHVTLEFIVDEIRAILAAQESGTQPVLPPVLPYRNFIAHTHAVPASAHEAYFRAQLADIDEPTAPYGLLDIQGDGGPVDEVRENLSPALAARLRAAARTHGINAAVLFHVAVAQVLGHCSGREEVVFGSVLLGRLQGSEGADRALGMFINTLPLRVSLTGRSVREVVLQTYQRMSELLAHEQAPLALAQRASGVAAPLPLFSALLNYRHSQVATAHDGGGDADLILEGMRVLRTEDLTNYPLTMRVDDMPHGFAVTAQCSQGIDSRRIVSYLQTALLGLVEALESAPATPVAQLPVLPQAERHLLLDGFNAAALAPQPQPQPQQWLAHQWFEHQAAASPDAPAVVYAGESLSYAELNRRANQLAHHLLALGIAPDDRVAICLERGVAMAVALLGVMKAGGGYVPLDPSYPADRLAYMLEDCAPAALVSQSAQLDLLPWIAAPVVALDEDAKKIARRPTTNPVLDTLLPRHLAYVIYTSGSTGMPKGVMIEHHNLMASTRARSAVYAPGQRFLLLSSIGFDSSIAGIFGTLVSQGTLHIGSQAVAQDPQLLAQYIAAEGITSLLCVPSLARLILDHLPRQHALQALIVAGEACPPALRAQAARVPGLALYNEYGPTECTVWASYWLCGESETGPVPIGRPIAHTRIYILDAHGQPVGLGVTGELHIGGAGVARGYLFRPELTQERFIADPFAAPGHAGARMYRTGDLGRWLPDGSIEYLGRNDFQVKIRGFRIELGEIEARLGECAGVREAVVLARDDQGGDMRLVAYLLADEGAALPVAALREQLAAVLPAYMVPSAIVVMQAFPLTPNGKLDRKALPAPDQEAMAARRYAAPQGAVEEVIAQIWQDLLGIERVGRHDHFFELGGHSLMVVSLIERLRPHGHAADVRMVFNAPTLAELALALEHSGAAAFEAAPNLIAAGCDAIVPAMLPLVTLSQEAIDGIAAGVPEGMRNIQDIYPLGPLQEGILFQHLLESEGDSYLARVAIEFDSRSRLDAFLSALQAVIDRHDILRTAVFWDGLPQPVQVVLRHAPLPVAELALDGEGGALAQLLQRVDPRHVRLDLTRAPLMSATIAADPQSSKWLLVLLDHHLICDHVTMEFILAEIRLILQERHGDLPAALPYRNFIALTHSVSEDEHAAWFQAQLGDVEEATAPFGLFGAAHDEARMGAFQQHLAPALAARMREAARQHKTTLAALFHVAWAQVLASHAGSDDVVFGTVLSGRLQGSSGADQVLGMFINTLPIRISLGGGRSVAQVLDEAYGRLTGLLSHEQAPLALAQRASGLPAGTPLLNALFNYRHSQLVHSPDGAVEALMEWDGMRVLAAEERGNYPCELTVDDMGEGFALTVQCYREHGPERVFGYLLHAIGQLVAALEGDAQQPFSALDRLPAAERTHLLQGLNPPPRAYTPGMLVHQLFEAQAASQPDALALEHAGQQLSYGELNRRANRLAHDLLARGVAPDDRIAVHLPRSVEMIVALLAVLKAGAAYVPLDPAYPPARLAYMLADCAPKLVLSNSVLDVAVPVLPAAGPVDGRDDNPSPQAAGLLERHLAYVIYTSGSTGQPKGVMVEHRNVVNMIHAALRNSRLAPQDRMLQFSSVSFDSAVEEIFTPLAAGAALVLCPVGMLVPDRAFLDFVQDSAITVAELPTAFWHQWAQQARDPGVPRCPQLRLVVVGGEKAERRHLATWMAADGMAHCSWLNTYGPTEATVYVTGAIFDGAQALPSGDIPIGRPLDNTAIYLLDGEGRLVPPQAIGEICIGGAGVARGYLLRPDLTAQRFGHDPFSAVPGARLYRTGDLGRWLPDGQLDYLGRNDFQVKIRGYRIELGEVEARLAECDGLREALVVARDDEAGGDKRLVAYVLARDGAALTAAALREQLSARLPAYMVPGAFVELDAFPLTPNGKIDRQALPAPGAQAVVKRDWEAPIGEVEGALAGIWEQLLGIERIGRHDHFFELGGHSLLAMRLLVRIREEFGVEVPLAKVFQTPTIAFLGELVAQEQMARFASDDIARAGAGIDDLTEEQLLALLAQEDQ</sequence>
<dbReference type="GO" id="GO:0044550">
    <property type="term" value="P:secondary metabolite biosynthetic process"/>
    <property type="evidence" value="ECO:0007669"/>
    <property type="project" value="UniProtKB-ARBA"/>
</dbReference>
<comment type="cofactor">
    <cofactor evidence="1">
        <name>pantetheine 4'-phosphate</name>
        <dbReference type="ChEBI" id="CHEBI:47942"/>
    </cofactor>
</comment>
<dbReference type="InterPro" id="IPR029058">
    <property type="entry name" value="AB_hydrolase_fold"/>
</dbReference>
<dbReference type="InterPro" id="IPR045851">
    <property type="entry name" value="AMP-bd_C_sf"/>
</dbReference>
<dbReference type="PANTHER" id="PTHR45527:SF1">
    <property type="entry name" value="FATTY ACID SYNTHASE"/>
    <property type="match status" value="1"/>
</dbReference>
<dbReference type="InterPro" id="IPR036736">
    <property type="entry name" value="ACP-like_sf"/>
</dbReference>